<dbReference type="CDD" id="cd00067">
    <property type="entry name" value="GAL4"/>
    <property type="match status" value="1"/>
</dbReference>
<reference evidence="4" key="1">
    <citation type="journal article" date="2021" name="Nat. Commun.">
        <title>Genetic determinants of endophytism in the Arabidopsis root mycobiome.</title>
        <authorList>
            <person name="Mesny F."/>
            <person name="Miyauchi S."/>
            <person name="Thiergart T."/>
            <person name="Pickel B."/>
            <person name="Atanasova L."/>
            <person name="Karlsson M."/>
            <person name="Huettel B."/>
            <person name="Barry K.W."/>
            <person name="Haridas S."/>
            <person name="Chen C."/>
            <person name="Bauer D."/>
            <person name="Andreopoulos W."/>
            <person name="Pangilinan J."/>
            <person name="LaButti K."/>
            <person name="Riley R."/>
            <person name="Lipzen A."/>
            <person name="Clum A."/>
            <person name="Drula E."/>
            <person name="Henrissat B."/>
            <person name="Kohler A."/>
            <person name="Grigoriev I.V."/>
            <person name="Martin F.M."/>
            <person name="Hacquard S."/>
        </authorList>
    </citation>
    <scope>NUCLEOTIDE SEQUENCE</scope>
    <source>
        <strain evidence="4">MPI-CAGE-AT-0016</strain>
    </source>
</reference>
<comment type="caution">
    <text evidence="4">The sequence shown here is derived from an EMBL/GenBank/DDBJ whole genome shotgun (WGS) entry which is preliminary data.</text>
</comment>
<dbReference type="OrthoDB" id="5386330at2759"/>
<dbReference type="AlphaFoldDB" id="A0A8K0TSB8"/>
<gene>
    <name evidence="4" type="ORF">B0T11DRAFT_269295</name>
</gene>
<dbReference type="SMART" id="SM00066">
    <property type="entry name" value="GAL4"/>
    <property type="match status" value="1"/>
</dbReference>
<comment type="subcellular location">
    <subcellularLocation>
        <location evidence="1">Nucleus</location>
    </subcellularLocation>
</comment>
<dbReference type="Pfam" id="PF00172">
    <property type="entry name" value="Zn_clus"/>
    <property type="match status" value="1"/>
</dbReference>
<dbReference type="Gene3D" id="4.10.240.10">
    <property type="entry name" value="Zn(2)-C6 fungal-type DNA-binding domain"/>
    <property type="match status" value="1"/>
</dbReference>
<dbReference type="PROSITE" id="PS50048">
    <property type="entry name" value="ZN2_CY6_FUNGAL_2"/>
    <property type="match status" value="1"/>
</dbReference>
<dbReference type="Proteomes" id="UP000813385">
    <property type="component" value="Unassembled WGS sequence"/>
</dbReference>
<dbReference type="InterPro" id="IPR021858">
    <property type="entry name" value="Fun_TF"/>
</dbReference>
<name>A0A8K0TSB8_9PEZI</name>
<dbReference type="EMBL" id="JAGPXD010000001">
    <property type="protein sequence ID" value="KAH7374871.1"/>
    <property type="molecule type" value="Genomic_DNA"/>
</dbReference>
<proteinExistence type="predicted"/>
<feature type="domain" description="Zn(2)-C6 fungal-type" evidence="3">
    <location>
        <begin position="6"/>
        <end position="34"/>
    </location>
</feature>
<protein>
    <submittedName>
        <fullName evidence="4">Fungal-specific transcription factor domain-containing protein</fullName>
    </submittedName>
</protein>
<dbReference type="PANTHER" id="PTHR37534">
    <property type="entry name" value="TRANSCRIPTIONAL ACTIVATOR PROTEIN UGA3"/>
    <property type="match status" value="1"/>
</dbReference>
<dbReference type="GO" id="GO:0000981">
    <property type="term" value="F:DNA-binding transcription factor activity, RNA polymerase II-specific"/>
    <property type="evidence" value="ECO:0007669"/>
    <property type="project" value="InterPro"/>
</dbReference>
<organism evidence="4 5">
    <name type="scientific">Plectosphaerella cucumerina</name>
    <dbReference type="NCBI Taxonomy" id="40658"/>
    <lineage>
        <taxon>Eukaryota</taxon>
        <taxon>Fungi</taxon>
        <taxon>Dikarya</taxon>
        <taxon>Ascomycota</taxon>
        <taxon>Pezizomycotina</taxon>
        <taxon>Sordariomycetes</taxon>
        <taxon>Hypocreomycetidae</taxon>
        <taxon>Glomerellales</taxon>
        <taxon>Plectosphaerellaceae</taxon>
        <taxon>Plectosphaerella</taxon>
    </lineage>
</organism>
<dbReference type="InterPro" id="IPR001138">
    <property type="entry name" value="Zn2Cys6_DnaBD"/>
</dbReference>
<keyword evidence="2" id="KW-0539">Nucleus</keyword>
<dbReference type="GO" id="GO:0008270">
    <property type="term" value="F:zinc ion binding"/>
    <property type="evidence" value="ECO:0007669"/>
    <property type="project" value="InterPro"/>
</dbReference>
<evidence type="ECO:0000313" key="5">
    <source>
        <dbReference type="Proteomes" id="UP000813385"/>
    </source>
</evidence>
<dbReference type="Pfam" id="PF11951">
    <property type="entry name" value="Fungal_trans_2"/>
    <property type="match status" value="1"/>
</dbReference>
<keyword evidence="5" id="KW-1185">Reference proteome</keyword>
<dbReference type="SUPFAM" id="SSF57701">
    <property type="entry name" value="Zn2/Cys6 DNA-binding domain"/>
    <property type="match status" value="1"/>
</dbReference>
<evidence type="ECO:0000256" key="2">
    <source>
        <dbReference type="ARBA" id="ARBA00023242"/>
    </source>
</evidence>
<dbReference type="PROSITE" id="PS00463">
    <property type="entry name" value="ZN2_CY6_FUNGAL_1"/>
    <property type="match status" value="1"/>
</dbReference>
<dbReference type="InterPro" id="IPR036864">
    <property type="entry name" value="Zn2-C6_fun-type_DNA-bd_sf"/>
</dbReference>
<evidence type="ECO:0000313" key="4">
    <source>
        <dbReference type="EMBL" id="KAH7374871.1"/>
    </source>
</evidence>
<evidence type="ECO:0000256" key="1">
    <source>
        <dbReference type="ARBA" id="ARBA00004123"/>
    </source>
</evidence>
<accession>A0A8K0TSB8</accession>
<dbReference type="PANTHER" id="PTHR37534:SF46">
    <property type="entry name" value="ZN(II)2CYS6 TRANSCRIPTION FACTOR (EUROFUNG)"/>
    <property type="match status" value="1"/>
</dbReference>
<evidence type="ECO:0000259" key="3">
    <source>
        <dbReference type="PROSITE" id="PS50048"/>
    </source>
</evidence>
<sequence>MDDALPCWACKRRRVRCDFGRPSCSKCIAKGIECPGYSPMQPRRWTHYVSSPPHEDAKASKTLGLQDWLGSTTQRSVVVYRQPQAPCHMLEGDVAPAATVLDVVVYYVEKIVPDLAPVQTWKLKFHFGIDDWLGFDLATRHLYICVVALHKAVQRSPYLLDDKRSSTLDSHEMTMVHHHQACAARLLSDNISTVSTSRPDQQLLRSIHMFLSSHIQQGAYTPWRSHLNGAHGLLALWGPKACMGEGDFVYFMLMMTNVFGTTTTPSYLITDEIMLQHRFYLEIIDDLKVDFMSSLTPIPPALVKAVAKINILRATWRHWADPLAHDPDPAEILSSLERFSCAAWAEAATSEHVDLSTQSCPLFQQDSSSLSWEMLVGSFRNAAILYLIISTSGPRISSRGPLHANRKTAYLALQQSIDWLFEAKLAGGTHHKFIIWPMVIAGIEAVYARDELHLRSLQNRLHGVTRDLGTLAMRDAAVFLGNLWDRSHGNELRHPSYQCWDDIVSDSPLFLM</sequence>
<dbReference type="GO" id="GO:0005634">
    <property type="term" value="C:nucleus"/>
    <property type="evidence" value="ECO:0007669"/>
    <property type="project" value="UniProtKB-SubCell"/>
</dbReference>